<evidence type="ECO:0000313" key="12">
    <source>
        <dbReference type="Proteomes" id="UP000604273"/>
    </source>
</evidence>
<dbReference type="GO" id="GO:0020037">
    <property type="term" value="F:heme binding"/>
    <property type="evidence" value="ECO:0007669"/>
    <property type="project" value="InterPro"/>
</dbReference>
<feature type="compositionally biased region" description="Low complexity" evidence="8">
    <location>
        <begin position="30"/>
        <end position="41"/>
    </location>
</feature>
<dbReference type="InterPro" id="IPR042099">
    <property type="entry name" value="ANL_N_sf"/>
</dbReference>
<dbReference type="Gene3D" id="3.30.559.30">
    <property type="entry name" value="Nonribosomal peptide synthetase, condensation domain"/>
    <property type="match status" value="2"/>
</dbReference>
<feature type="binding site" description="proximal binding residue" evidence="7">
    <location>
        <position position="2151"/>
    </location>
    <ligand>
        <name>heme b</name>
        <dbReference type="ChEBI" id="CHEBI:60344"/>
    </ligand>
    <ligandPart>
        <name>Fe</name>
        <dbReference type="ChEBI" id="CHEBI:18248"/>
    </ligandPart>
</feature>
<evidence type="ECO:0000256" key="6">
    <source>
        <dbReference type="ARBA" id="ARBA00029454"/>
    </source>
</evidence>
<dbReference type="Pfam" id="PF01231">
    <property type="entry name" value="IDO"/>
    <property type="match status" value="1"/>
</dbReference>
<dbReference type="InterPro" id="IPR010071">
    <property type="entry name" value="AA_adenyl_dom"/>
</dbReference>
<comment type="caution">
    <text evidence="11">The sequence shown here is derived from an EMBL/GenBank/DDBJ whole genome shotgun (WGS) entry which is preliminary data.</text>
</comment>
<evidence type="ECO:0000259" key="9">
    <source>
        <dbReference type="Pfam" id="PF00501"/>
    </source>
</evidence>
<dbReference type="EMBL" id="JABFAI010000094">
    <property type="protein sequence ID" value="KAF4955748.1"/>
    <property type="molecule type" value="Genomic_DNA"/>
</dbReference>
<keyword evidence="12" id="KW-1185">Reference proteome</keyword>
<dbReference type="InterPro" id="IPR000873">
    <property type="entry name" value="AMP-dep_synth/lig_dom"/>
</dbReference>
<comment type="similarity">
    <text evidence="1">Belongs to the indoleamine 2,3-dioxygenase family.</text>
</comment>
<evidence type="ECO:0000256" key="7">
    <source>
        <dbReference type="PIRSR" id="PIRSR600898-1"/>
    </source>
</evidence>
<dbReference type="Gene3D" id="1.20.58.480">
    <property type="match status" value="1"/>
</dbReference>
<feature type="region of interest" description="Disordered" evidence="8">
    <location>
        <begin position="2168"/>
        <end position="2193"/>
    </location>
</feature>
<dbReference type="InterPro" id="IPR020845">
    <property type="entry name" value="AMP-binding_CS"/>
</dbReference>
<dbReference type="Gene3D" id="3.30.559.10">
    <property type="entry name" value="Chloramphenicol acetyltransferase-like domain"/>
    <property type="match status" value="2"/>
</dbReference>
<dbReference type="InterPro" id="IPR000898">
    <property type="entry name" value="Indolamine_dOase"/>
</dbReference>
<dbReference type="InterPro" id="IPR045851">
    <property type="entry name" value="AMP-bd_C_sf"/>
</dbReference>
<keyword evidence="5 7" id="KW-0408">Iron</keyword>
<dbReference type="GO" id="GO:0046872">
    <property type="term" value="F:metal ion binding"/>
    <property type="evidence" value="ECO:0007669"/>
    <property type="project" value="UniProtKB-KW"/>
</dbReference>
<dbReference type="PANTHER" id="PTHR45398">
    <property type="match status" value="1"/>
</dbReference>
<proteinExistence type="inferred from homology"/>
<evidence type="ECO:0000256" key="5">
    <source>
        <dbReference type="ARBA" id="ARBA00023004"/>
    </source>
</evidence>
<dbReference type="PANTHER" id="PTHR45398:SF1">
    <property type="entry name" value="ENZYME, PUTATIVE (JCVI)-RELATED"/>
    <property type="match status" value="1"/>
</dbReference>
<feature type="domain" description="Condensation" evidence="10">
    <location>
        <begin position="1013"/>
        <end position="1178"/>
    </location>
</feature>
<evidence type="ECO:0000256" key="3">
    <source>
        <dbReference type="ARBA" id="ARBA00022553"/>
    </source>
</evidence>
<dbReference type="GO" id="GO:0019441">
    <property type="term" value="P:L-tryptophan catabolic process to kynurenine"/>
    <property type="evidence" value="ECO:0007669"/>
    <property type="project" value="InterPro"/>
</dbReference>
<feature type="region of interest" description="Disordered" evidence="8">
    <location>
        <begin position="129"/>
        <end position="160"/>
    </location>
</feature>
<dbReference type="Gene3D" id="3.30.300.30">
    <property type="match status" value="1"/>
</dbReference>
<dbReference type="PROSITE" id="PS00455">
    <property type="entry name" value="AMP_BINDING"/>
    <property type="match status" value="1"/>
</dbReference>
<evidence type="ECO:0000259" key="10">
    <source>
        <dbReference type="Pfam" id="PF00668"/>
    </source>
</evidence>
<protein>
    <submittedName>
        <fullName evidence="11">Uncharacterized protein</fullName>
    </submittedName>
</protein>
<dbReference type="Pfam" id="PF00501">
    <property type="entry name" value="AMP-binding"/>
    <property type="match status" value="1"/>
</dbReference>
<feature type="region of interest" description="Disordered" evidence="8">
    <location>
        <begin position="20"/>
        <end position="41"/>
    </location>
</feature>
<gene>
    <name evidence="11" type="ORF">FGADI_4319</name>
</gene>
<dbReference type="NCBIfam" id="TIGR01733">
    <property type="entry name" value="AA-adenyl-dom"/>
    <property type="match status" value="1"/>
</dbReference>
<dbReference type="GO" id="GO:0016702">
    <property type="term" value="F:oxidoreductase activity, acting on single donors with incorporation of molecular oxygen, incorporation of two atoms of oxygen"/>
    <property type="evidence" value="ECO:0007669"/>
    <property type="project" value="UniProtKB-ARBA"/>
</dbReference>
<evidence type="ECO:0000256" key="8">
    <source>
        <dbReference type="SAM" id="MobiDB-lite"/>
    </source>
</evidence>
<sequence length="2214" mass="246577">MMDFHTPDIMELGLFTDVQLEGNPGDELESCSQAGSSLSPSSGNIMTEHDTGLSSVTPPQSYWTSDNLGSTQAFPMTGATQLRPERRTGTSDVSSVSTCHQIGFETQCHFPMEAPFHAKTVANRCKRSRAEAQETPNSSCASSKAYSEAAGPTNPAPLHLRSVFGPGTKYNLSDKSLHEIADISENCIRPDLVEFLEERLTRWKKTGFWHQEQIPQPTANGAGREKLIDAYSCICRLEGRMKDDQILNRVAVVMLHTAYEQACQEWRHAGAHQRKGRGRGDATTVIDEILSELHQDWDDGDKKRYHRSRFHDKKRFGKRWLVLIKSFGIGVLLSSSQRLASAVDMLQALVYCIRQSQAKQLLVLELLNPIATLLVEGGRYEGIDPDRVISERASSQPLEPAVETYDVSISYDDLSTMSSKLSQYLVSLGIYPEAKVALMMEPCASYVISTISVLKAGATFVPLDATQPTKRLAQLIKDIKPFIIITSIEVEDKARSLYDDILVVDQNPSPWQRIPLKTGAASHVNRSDAAYIIFTSGSTGLPKGVVIEHGAFSTSALARGNLTGLSLGSRVLQYAAHSFDVSVDEILTTLIHGGCVCIPPKADRLLLEPAIKRLQVNHALLTPTSAKALDPDAVPSLKTLQLGGELLPDDLVRKWCSRVRLFNVYGPTEASVACIMSEKSQNDILGNVIGLPVGSVCRIVDPGDHNQLVAHGVVGELVIGGQILARGYLNDCVRTASSFIESPPWSADGTTTRFYKTGDLAKIDHTGSVTILGRKDNQIKIRGQRINVEEIETALLATNLIRNCVVELPKKGPLANKLVAIITTTSDTPHCKHPPSLEFPEPPLQASALTLDGRLRTRLHDALQDRLTNAMIPKRWIRMTSLPETTSGKVNRKEIRTWLERTDASVLQSVSLSNVESTGSRDSTRRKIQPEYERILCRILGVNSALLKPHLSFIQNGGDSIAAIELCRLGREIGISFWISSVLSDNSLEKLFHTSKSRFSKTITHESQPGTPFPLSPVQRFFFDIVGDEHNSFTQHVTLQLKKSISVAQLERVFDRLVSAHPMLRARFHCENGTWLQSIPERVSGSYNILRRHSIGSPALKLMQPPVLSLTSDALLHVRMWDLDNGSQQLQIIAHHLVVDLVSWRIILDDLSKVLRHEPLPTEAMSFQTWCALQDEYATTLDPKLVLPIPIAPDGCDYWYPAEAQQENKHCMAETSTFSLDMSSFSSLLVGSLKKAQPVELMIGSFYTAFTKVFSDRETPTVFVESHGREPWQKGIDILQTVGWYTTAYPIHVPAQKAFDLNESTLHTMRVRRSIPANGHPYWCHRFLQKYEPDERKKSAPLEFVFNFAGQFQQLGQEDLPFQVMSPVGEETAEPEARRLSIFDIFISVEGDQLRFNISFPSWVPQRDRVHRLATVWKNVLESAGVCDERPFLDLDPEPIDTLRELWHNCSRKDIDEVYWASDSQNHMLSSSSRNPLFYKVSGTWRLKHITKAHLAHTNLVQDAWKRVVTNHRGLRTIFIPGDPERGFLAVVMEQSFPMVRSGGSSDASNTNGMTRPLGLQFNQRSIHLPHRIIFHTSNDGSTLFSLEISHAVIDATSRSILMNELLDSLVGVELVPDESHYCEYMENRAALYSLSPPFQSPSCIFPPDLHCSDSYASQLSTHDVELSQTCTANMSQICSQHGITMSTLFFLSWSLVLSNFTSSDDISFAYVASGRSMDVPGIERFVGLYVDLLVLNIEACESDCLLDLALRIQQMSAGSSPHQHNQIPACQNPKNGRFDGQVNTMVNIRNAGIDSLKLERHGFELSLDSFEDPWDSLNFRTYIVYLSNMDGLMIDLEHYHVSLSTGFLPPSAPLDRLPQQYYEQWETLTSSLPSRIRDGSLRHHVSLLPLLETDFLATHAEWQRAYVVLGFLVNAFIFCQYPPSERLPPSLAEPMMNVSCYLGLPRLPVLEQINTLVSFTGSQEESAFFSVSVAIERHGSPLIQTLLHAMAAAEAGNEKQLTAYLLEARITIDSITSILPQLYNRCSPSFFYNTLRPFLEGTQDLKSAGLPHGVFFETKNGGSYQKFRGPSNAQSSLFCFIDIALGIEHNDNSFLTEMRQYMPAPHRDFLARAEVMANVRQFVSANSDASQLQDAYEACVLALARFRQIHIRLVAKYIVIPSAGRKTAGEASRGNGLSSEPVSIAGAQGTGGTKPVEFLKVIRNDVLESLRSS</sequence>
<dbReference type="SUPFAM" id="SSF52777">
    <property type="entry name" value="CoA-dependent acyltransferases"/>
    <property type="match status" value="4"/>
</dbReference>
<dbReference type="InterPro" id="IPR001242">
    <property type="entry name" value="Condensation_dom"/>
</dbReference>
<evidence type="ECO:0000256" key="4">
    <source>
        <dbReference type="ARBA" id="ARBA00022723"/>
    </source>
</evidence>
<feature type="compositionally biased region" description="Polar residues" evidence="8">
    <location>
        <begin position="134"/>
        <end position="145"/>
    </location>
</feature>
<name>A0A8H4TD96_9HYPO</name>
<accession>A0A8H4TD96</accession>
<comment type="similarity">
    <text evidence="6">Belongs to the NRP synthetase family.</text>
</comment>
<keyword evidence="3" id="KW-0597">Phosphoprotein</keyword>
<dbReference type="OrthoDB" id="416786at2759"/>
<dbReference type="Pfam" id="PF00668">
    <property type="entry name" value="Condensation"/>
    <property type="match status" value="2"/>
</dbReference>
<feature type="domain" description="AMP-dependent synthetase/ligase" evidence="9">
    <location>
        <begin position="391"/>
        <end position="729"/>
    </location>
</feature>
<dbReference type="InterPro" id="IPR023213">
    <property type="entry name" value="CAT-like_dom_sf"/>
</dbReference>
<dbReference type="InterPro" id="IPR037217">
    <property type="entry name" value="Trp/Indoleamine_2_3_dOase-like"/>
</dbReference>
<reference evidence="11" key="1">
    <citation type="journal article" date="2020" name="BMC Genomics">
        <title>Correction to: Identification and distribution of gene clusters required for synthesis of sphingolipid metabolism inhibitors in diverse species of the filamentous fungus Fusarium.</title>
        <authorList>
            <person name="Kim H.S."/>
            <person name="Lohmar J.M."/>
            <person name="Busman M."/>
            <person name="Brown D.W."/>
            <person name="Naumann T.A."/>
            <person name="Divon H.H."/>
            <person name="Lysoe E."/>
            <person name="Uhlig S."/>
            <person name="Proctor R.H."/>
        </authorList>
    </citation>
    <scope>NUCLEOTIDE SEQUENCE</scope>
    <source>
        <strain evidence="11">NRRL 45417</strain>
    </source>
</reference>
<keyword evidence="7" id="KW-0349">Heme</keyword>
<dbReference type="SUPFAM" id="SSF140959">
    <property type="entry name" value="Indolic compounds 2,3-dioxygenase-like"/>
    <property type="match status" value="1"/>
</dbReference>
<keyword evidence="4 7" id="KW-0479">Metal-binding</keyword>
<keyword evidence="2" id="KW-0596">Phosphopantetheine</keyword>
<reference evidence="11" key="2">
    <citation type="submission" date="2020-05" db="EMBL/GenBank/DDBJ databases">
        <authorList>
            <person name="Kim H.-S."/>
            <person name="Proctor R.H."/>
            <person name="Brown D.W."/>
        </authorList>
    </citation>
    <scope>NUCLEOTIDE SEQUENCE</scope>
    <source>
        <strain evidence="11">NRRL 45417</strain>
    </source>
</reference>
<dbReference type="Gene3D" id="3.40.50.12780">
    <property type="entry name" value="N-terminal domain of ligase-like"/>
    <property type="match status" value="1"/>
</dbReference>
<feature type="domain" description="Condensation" evidence="10">
    <location>
        <begin position="1458"/>
        <end position="1791"/>
    </location>
</feature>
<dbReference type="CDD" id="cd05918">
    <property type="entry name" value="A_NRPS_SidN3_like"/>
    <property type="match status" value="1"/>
</dbReference>
<evidence type="ECO:0000256" key="1">
    <source>
        <dbReference type="ARBA" id="ARBA00007119"/>
    </source>
</evidence>
<evidence type="ECO:0000256" key="2">
    <source>
        <dbReference type="ARBA" id="ARBA00022450"/>
    </source>
</evidence>
<organism evidence="11 12">
    <name type="scientific">Fusarium gaditjirri</name>
    <dbReference type="NCBI Taxonomy" id="282569"/>
    <lineage>
        <taxon>Eukaryota</taxon>
        <taxon>Fungi</taxon>
        <taxon>Dikarya</taxon>
        <taxon>Ascomycota</taxon>
        <taxon>Pezizomycotina</taxon>
        <taxon>Sordariomycetes</taxon>
        <taxon>Hypocreomycetidae</taxon>
        <taxon>Hypocreales</taxon>
        <taxon>Nectriaceae</taxon>
        <taxon>Fusarium</taxon>
        <taxon>Fusarium nisikadoi species complex</taxon>
    </lineage>
</organism>
<evidence type="ECO:0000313" key="11">
    <source>
        <dbReference type="EMBL" id="KAF4955748.1"/>
    </source>
</evidence>
<dbReference type="SUPFAM" id="SSF56801">
    <property type="entry name" value="Acetyl-CoA synthetase-like"/>
    <property type="match status" value="1"/>
</dbReference>
<dbReference type="Proteomes" id="UP000604273">
    <property type="component" value="Unassembled WGS sequence"/>
</dbReference>